<dbReference type="SMART" id="SM00825">
    <property type="entry name" value="PKS_KS"/>
    <property type="match status" value="1"/>
</dbReference>
<accession>A0A1Q2D8N2</accession>
<dbReference type="NCBIfam" id="TIGR03150">
    <property type="entry name" value="fabF"/>
    <property type="match status" value="1"/>
</dbReference>
<evidence type="ECO:0000256" key="11">
    <source>
        <dbReference type="ARBA" id="ARBA00024006"/>
    </source>
</evidence>
<dbReference type="AlphaFoldDB" id="A0A1Q2D8N2"/>
<evidence type="ECO:0000256" key="9">
    <source>
        <dbReference type="ARBA" id="ARBA00023160"/>
    </source>
</evidence>
<keyword evidence="9 14" id="KW-0275">Fatty acid biosynthesis</keyword>
<dbReference type="RefSeq" id="WP_077276828.1">
    <property type="nucleotide sequence ID" value="NZ_CP019609.1"/>
</dbReference>
<evidence type="ECO:0000313" key="16">
    <source>
        <dbReference type="EMBL" id="AQP54742.1"/>
    </source>
</evidence>
<evidence type="ECO:0000313" key="17">
    <source>
        <dbReference type="Proteomes" id="UP000188246"/>
    </source>
</evidence>
<dbReference type="Pfam" id="PF02801">
    <property type="entry name" value="Ketoacyl-synt_C"/>
    <property type="match status" value="1"/>
</dbReference>
<evidence type="ECO:0000256" key="10">
    <source>
        <dbReference type="ARBA" id="ARBA00023315"/>
    </source>
</evidence>
<dbReference type="PROSITE" id="PS52004">
    <property type="entry name" value="KS3_2"/>
    <property type="match status" value="1"/>
</dbReference>
<organism evidence="16 17">
    <name type="scientific">Vagococcus penaei</name>
    <dbReference type="NCBI Taxonomy" id="633807"/>
    <lineage>
        <taxon>Bacteria</taxon>
        <taxon>Bacillati</taxon>
        <taxon>Bacillota</taxon>
        <taxon>Bacilli</taxon>
        <taxon>Lactobacillales</taxon>
        <taxon>Enterococcaceae</taxon>
        <taxon>Vagococcus</taxon>
    </lineage>
</organism>
<dbReference type="EMBL" id="CP019609">
    <property type="protein sequence ID" value="AQP54742.1"/>
    <property type="molecule type" value="Genomic_DNA"/>
</dbReference>
<comment type="catalytic activity">
    <reaction evidence="12 14">
        <text>(9Z)-hexadecenoyl-[ACP] + malonyl-[ACP] + H(+) = 3-oxo-(11Z)-octadecenoyl-[ACP] + holo-[ACP] + CO2</text>
        <dbReference type="Rhea" id="RHEA:55040"/>
        <dbReference type="Rhea" id="RHEA-COMP:9623"/>
        <dbReference type="Rhea" id="RHEA-COMP:9685"/>
        <dbReference type="Rhea" id="RHEA-COMP:10800"/>
        <dbReference type="Rhea" id="RHEA-COMP:14074"/>
        <dbReference type="ChEBI" id="CHEBI:15378"/>
        <dbReference type="ChEBI" id="CHEBI:16526"/>
        <dbReference type="ChEBI" id="CHEBI:64479"/>
        <dbReference type="ChEBI" id="CHEBI:78449"/>
        <dbReference type="ChEBI" id="CHEBI:83989"/>
        <dbReference type="ChEBI" id="CHEBI:138538"/>
        <dbReference type="EC" id="2.3.1.179"/>
    </reaction>
</comment>
<comment type="similarity">
    <text evidence="2 14 15">Belongs to the thiolase-like superfamily. Beta-ketoacyl-ACP synthases family.</text>
</comment>
<name>A0A1Q2D8N2_9ENTE</name>
<dbReference type="Gene3D" id="3.40.47.10">
    <property type="match status" value="2"/>
</dbReference>
<dbReference type="OrthoDB" id="9808669at2"/>
<evidence type="ECO:0000256" key="15">
    <source>
        <dbReference type="RuleBase" id="RU003694"/>
    </source>
</evidence>
<evidence type="ECO:0000256" key="7">
    <source>
        <dbReference type="ARBA" id="ARBA00022832"/>
    </source>
</evidence>
<dbReference type="STRING" id="633807.BW732_11345"/>
<evidence type="ECO:0000256" key="3">
    <source>
        <dbReference type="ARBA" id="ARBA00012356"/>
    </source>
</evidence>
<dbReference type="InterPro" id="IPR014031">
    <property type="entry name" value="Ketoacyl_synth_C"/>
</dbReference>
<dbReference type="PANTHER" id="PTHR11712:SF336">
    <property type="entry name" value="3-OXOACYL-[ACYL-CARRIER-PROTEIN] SYNTHASE, MITOCHONDRIAL"/>
    <property type="match status" value="1"/>
</dbReference>
<evidence type="ECO:0000256" key="2">
    <source>
        <dbReference type="ARBA" id="ARBA00008467"/>
    </source>
</evidence>
<keyword evidence="6 14" id="KW-0808">Transferase</keyword>
<dbReference type="CDD" id="cd00834">
    <property type="entry name" value="KAS_I_II"/>
    <property type="match status" value="1"/>
</dbReference>
<dbReference type="NCBIfam" id="NF005589">
    <property type="entry name" value="PRK07314.1"/>
    <property type="match status" value="1"/>
</dbReference>
<keyword evidence="8" id="KW-0443">Lipid metabolism</keyword>
<keyword evidence="5 14" id="KW-0444">Lipid biosynthesis</keyword>
<dbReference type="GO" id="GO:0005829">
    <property type="term" value="C:cytosol"/>
    <property type="evidence" value="ECO:0007669"/>
    <property type="project" value="TreeGrafter"/>
</dbReference>
<dbReference type="UniPathway" id="UPA00094"/>
<dbReference type="InterPro" id="IPR000794">
    <property type="entry name" value="Beta-ketoacyl_synthase"/>
</dbReference>
<dbReference type="GO" id="GO:0004315">
    <property type="term" value="F:3-oxoacyl-[acyl-carrier-protein] synthase activity"/>
    <property type="evidence" value="ECO:0007669"/>
    <property type="project" value="UniProtKB-UniRule"/>
</dbReference>
<evidence type="ECO:0000256" key="8">
    <source>
        <dbReference type="ARBA" id="ARBA00023098"/>
    </source>
</evidence>
<dbReference type="PIRSF" id="PIRSF000447">
    <property type="entry name" value="KAS_II"/>
    <property type="match status" value="1"/>
</dbReference>
<comment type="catalytic activity">
    <reaction evidence="13 14">
        <text>a fatty acyl-[ACP] + malonyl-[ACP] + H(+) = a 3-oxoacyl-[ACP] + holo-[ACP] + CO2</text>
        <dbReference type="Rhea" id="RHEA:22836"/>
        <dbReference type="Rhea" id="RHEA-COMP:9623"/>
        <dbReference type="Rhea" id="RHEA-COMP:9685"/>
        <dbReference type="Rhea" id="RHEA-COMP:9916"/>
        <dbReference type="Rhea" id="RHEA-COMP:14125"/>
        <dbReference type="ChEBI" id="CHEBI:15378"/>
        <dbReference type="ChEBI" id="CHEBI:16526"/>
        <dbReference type="ChEBI" id="CHEBI:64479"/>
        <dbReference type="ChEBI" id="CHEBI:78449"/>
        <dbReference type="ChEBI" id="CHEBI:78776"/>
        <dbReference type="ChEBI" id="CHEBI:138651"/>
    </reaction>
</comment>
<evidence type="ECO:0000256" key="1">
    <source>
        <dbReference type="ARBA" id="ARBA00005194"/>
    </source>
</evidence>
<evidence type="ECO:0000256" key="13">
    <source>
        <dbReference type="ARBA" id="ARBA00047659"/>
    </source>
</evidence>
<comment type="function">
    <text evidence="11 14">Involved in the type II fatty acid elongation cycle. Catalyzes the elongation of a wide range of acyl-ACP by the addition of two carbons from malonyl-ACP to an acyl acceptor. Can efficiently catalyze the conversion of palmitoleoyl-ACP (cis-hexadec-9-enoyl-ACP) to cis-vaccenoyl-ACP (cis-octadec-11-enoyl-ACP), an essential step in the thermal regulation of fatty acid composition.</text>
</comment>
<dbReference type="InterPro" id="IPR017568">
    <property type="entry name" value="3-oxoacyl-ACP_synth-2"/>
</dbReference>
<dbReference type="InterPro" id="IPR016039">
    <property type="entry name" value="Thiolase-like"/>
</dbReference>
<dbReference type="GO" id="GO:0006633">
    <property type="term" value="P:fatty acid biosynthetic process"/>
    <property type="evidence" value="ECO:0007669"/>
    <property type="project" value="UniProtKB-UniRule"/>
</dbReference>
<dbReference type="PROSITE" id="PS00606">
    <property type="entry name" value="KS3_1"/>
    <property type="match status" value="1"/>
</dbReference>
<dbReference type="SUPFAM" id="SSF53901">
    <property type="entry name" value="Thiolase-like"/>
    <property type="match status" value="2"/>
</dbReference>
<dbReference type="KEGG" id="vpi:BW732_11345"/>
<dbReference type="Proteomes" id="UP000188246">
    <property type="component" value="Chromosome"/>
</dbReference>
<proteinExistence type="inferred from homology"/>
<keyword evidence="17" id="KW-1185">Reference proteome</keyword>
<gene>
    <name evidence="16" type="ORF">BW732_11345</name>
</gene>
<evidence type="ECO:0000256" key="12">
    <source>
        <dbReference type="ARBA" id="ARBA00047318"/>
    </source>
</evidence>
<dbReference type="Pfam" id="PF00109">
    <property type="entry name" value="ketoacyl-synt"/>
    <property type="match status" value="1"/>
</dbReference>
<dbReference type="EC" id="2.3.1.179" evidence="3 14"/>
<dbReference type="InterPro" id="IPR018201">
    <property type="entry name" value="Ketoacyl_synth_AS"/>
</dbReference>
<evidence type="ECO:0000256" key="6">
    <source>
        <dbReference type="ARBA" id="ARBA00022679"/>
    </source>
</evidence>
<dbReference type="PANTHER" id="PTHR11712">
    <property type="entry name" value="POLYKETIDE SYNTHASE-RELATED"/>
    <property type="match status" value="1"/>
</dbReference>
<evidence type="ECO:0000256" key="5">
    <source>
        <dbReference type="ARBA" id="ARBA00022516"/>
    </source>
</evidence>
<dbReference type="InterPro" id="IPR020841">
    <property type="entry name" value="PKS_Beta-ketoAc_synthase_dom"/>
</dbReference>
<sequence>MRRVVITGLGAITPLGNTAHEFMENVKAGKNGIAPITKFDASQTGITVAAEVKNFDPTMYMAKKDVKRMDMFSVYGIAAAAQALEDSKLVVTEDNADRIGVIVSSGIGGMETIQNQVIKMHEKGPKRIAPLFVPMVIGNMAAGNVAIKIGAKGICTSIVTACASSTNAIGEAFRNIKHGYSDVIFAGGAEATICEIGIGGFAALTALTPAEDPNRASIPFDKDRSGFVMGEGSAVLVLEELEHALARGAKIYGEVVGYGSNCDANHITSPVADGSGAGKCMALAMEEAQITPQDVSYINAHGTSTPTNDGAETTAIKYAFGEQAKLVPISSTKSMVGHLLGAAGAVEALACLAALQSDFIPPTIGLETPDESCDLDYVPKTGRQAEVTYTLSNSLGFGGHNAVICLKKWRGES</sequence>
<comment type="pathway">
    <text evidence="1 14">Lipid metabolism; fatty acid biosynthesis.</text>
</comment>
<keyword evidence="7" id="KW-0276">Fatty acid metabolism</keyword>
<keyword evidence="10 14" id="KW-0012">Acyltransferase</keyword>
<dbReference type="FunFam" id="3.40.47.10:FF:000009">
    <property type="entry name" value="3-oxoacyl-[acyl-carrier-protein] synthase 2"/>
    <property type="match status" value="1"/>
</dbReference>
<protein>
    <recommendedName>
        <fullName evidence="4 14">3-oxoacyl-[acyl-carrier-protein] synthase 2</fullName>
        <ecNumber evidence="3 14">2.3.1.179</ecNumber>
    </recommendedName>
</protein>
<evidence type="ECO:0000256" key="14">
    <source>
        <dbReference type="PIRNR" id="PIRNR000447"/>
    </source>
</evidence>
<evidence type="ECO:0000256" key="4">
    <source>
        <dbReference type="ARBA" id="ARBA00014657"/>
    </source>
</evidence>
<dbReference type="InterPro" id="IPR014030">
    <property type="entry name" value="Ketoacyl_synth_N"/>
</dbReference>
<reference evidence="16 17" key="1">
    <citation type="journal article" date="2010" name="Int. J. Syst. Evol. Microbiol.">
        <title>Vagococcus penaei sp. nov., isolated from spoilage microbiota of cooked shrimp (Penaeus vannamei).</title>
        <authorList>
            <person name="Jaffres E."/>
            <person name="Prevost H."/>
            <person name="Rossero A."/>
            <person name="Joffraud J.J."/>
            <person name="Dousset X."/>
        </authorList>
    </citation>
    <scope>NUCLEOTIDE SEQUENCE [LARGE SCALE GENOMIC DNA]</scope>
    <source>
        <strain evidence="16 17">CD276</strain>
    </source>
</reference>